<sequence length="69" mass="7591">MSRPSAISLIVRSHKALLADADDRPSTEAERLRAAAADLTRLLFDVRAGRVNAFELNEPARMRVVISSD</sequence>
<evidence type="ECO:0000313" key="1">
    <source>
        <dbReference type="EMBL" id="MBB2929848.1"/>
    </source>
</evidence>
<protein>
    <submittedName>
        <fullName evidence="2">Uncharacterized protein</fullName>
    </submittedName>
</protein>
<comment type="caution">
    <text evidence="2">The sequence shown here is derived from an EMBL/GenBank/DDBJ whole genome shotgun (WGS) entry which is preliminary data.</text>
</comment>
<dbReference type="Proteomes" id="UP000533533">
    <property type="component" value="Unassembled WGS sequence"/>
</dbReference>
<dbReference type="RefSeq" id="WP_133253632.1">
    <property type="nucleotide sequence ID" value="NZ_JACHVZ010000011.1"/>
</dbReference>
<dbReference type="Pfam" id="PF21627">
    <property type="entry name" value="BTH_I2711-like"/>
    <property type="match status" value="1"/>
</dbReference>
<dbReference type="EMBL" id="QJSQ01000007">
    <property type="protein sequence ID" value="PYE23882.1"/>
    <property type="molecule type" value="Genomic_DNA"/>
</dbReference>
<keyword evidence="4" id="KW-1185">Reference proteome</keyword>
<dbReference type="Proteomes" id="UP000247772">
    <property type="component" value="Unassembled WGS sequence"/>
</dbReference>
<dbReference type="AlphaFoldDB" id="A0A2U1AEP5"/>
<organism evidence="2 3">
    <name type="scientific">Paraburkholderia silvatlantica</name>
    <dbReference type="NCBI Taxonomy" id="321895"/>
    <lineage>
        <taxon>Bacteria</taxon>
        <taxon>Pseudomonadati</taxon>
        <taxon>Pseudomonadota</taxon>
        <taxon>Betaproteobacteria</taxon>
        <taxon>Burkholderiales</taxon>
        <taxon>Burkholderiaceae</taxon>
        <taxon>Paraburkholderia</taxon>
    </lineage>
</organism>
<evidence type="ECO:0000313" key="3">
    <source>
        <dbReference type="Proteomes" id="UP000247772"/>
    </source>
</evidence>
<dbReference type="EMBL" id="JACHVZ010000011">
    <property type="protein sequence ID" value="MBB2929848.1"/>
    <property type="molecule type" value="Genomic_DNA"/>
</dbReference>
<dbReference type="Gene3D" id="1.10.150.610">
    <property type="match status" value="1"/>
</dbReference>
<name>A0A2U1AEP5_9BURK</name>
<evidence type="ECO:0000313" key="4">
    <source>
        <dbReference type="Proteomes" id="UP000533533"/>
    </source>
</evidence>
<gene>
    <name evidence="2" type="ORF">C7410_107261</name>
    <name evidence="1" type="ORF">FHX59_004290</name>
</gene>
<reference evidence="2 3" key="1">
    <citation type="submission" date="2018-06" db="EMBL/GenBank/DDBJ databases">
        <title>Genomic Encyclopedia of Type Strains, Phase IV (KMG-V): Genome sequencing to study the core and pangenomes of soil and plant-associated prokaryotes.</title>
        <authorList>
            <person name="Whitman W."/>
        </authorList>
    </citation>
    <scope>NUCLEOTIDE SEQUENCE [LARGE SCALE GENOMIC DNA]</scope>
    <source>
        <strain evidence="2 3">SRCL-318</strain>
        <strain evidence="1 4">SRMrh-85</strain>
    </source>
</reference>
<dbReference type="InterPro" id="IPR048850">
    <property type="entry name" value="BTH_I2711-like"/>
</dbReference>
<accession>A0A2U1AEP5</accession>
<proteinExistence type="predicted"/>
<evidence type="ECO:0000313" key="2">
    <source>
        <dbReference type="EMBL" id="PYE23882.1"/>
    </source>
</evidence>